<accession>A0A4P9X4X7</accession>
<dbReference type="GO" id="GO:0006412">
    <property type="term" value="P:translation"/>
    <property type="evidence" value="ECO:0007669"/>
    <property type="project" value="InterPro"/>
</dbReference>
<dbReference type="SUPFAM" id="SSF52042">
    <property type="entry name" value="Ribosomal protein L32e"/>
    <property type="match status" value="1"/>
</dbReference>
<reference evidence="5" key="1">
    <citation type="journal article" date="2018" name="Nat. Microbiol.">
        <title>Leveraging single-cell genomics to expand the fungal tree of life.</title>
        <authorList>
            <person name="Ahrendt S.R."/>
            <person name="Quandt C.A."/>
            <person name="Ciobanu D."/>
            <person name="Clum A."/>
            <person name="Salamov A."/>
            <person name="Andreopoulos B."/>
            <person name="Cheng J.F."/>
            <person name="Woyke T."/>
            <person name="Pelin A."/>
            <person name="Henrissat B."/>
            <person name="Reynolds N.K."/>
            <person name="Benny G.L."/>
            <person name="Smith M.E."/>
            <person name="James T.Y."/>
            <person name="Grigoriev I.V."/>
        </authorList>
    </citation>
    <scope>NUCLEOTIDE SEQUENCE [LARGE SCALE GENOMIC DNA]</scope>
    <source>
        <strain evidence="5">ATCC 52028</strain>
    </source>
</reference>
<evidence type="ECO:0000256" key="2">
    <source>
        <dbReference type="ARBA" id="ARBA00022980"/>
    </source>
</evidence>
<dbReference type="CDD" id="cd00513">
    <property type="entry name" value="Ribosomal_L32_L32e"/>
    <property type="match status" value="1"/>
</dbReference>
<proteinExistence type="inferred from homology"/>
<dbReference type="PROSITE" id="PS00580">
    <property type="entry name" value="RIBOSOMAL_L32E"/>
    <property type="match status" value="1"/>
</dbReference>
<dbReference type="GO" id="GO:0022625">
    <property type="term" value="C:cytosolic large ribosomal subunit"/>
    <property type="evidence" value="ECO:0007669"/>
    <property type="project" value="TreeGrafter"/>
</dbReference>
<dbReference type="InterPro" id="IPR018263">
    <property type="entry name" value="Ribosomal_eL32_CS"/>
</dbReference>
<keyword evidence="2" id="KW-0689">Ribosomal protein</keyword>
<sequence length="133" mass="15328">MPTALPHPAIVHKRTTKFKRHHSDRYNRVGESWRRPKGIDNRVRRRFKGQLPMPNCGYGSDKRTKFMLSNGFRPFLIKNAGDLEVLLMHNRSYAAVFAHGLSAPTRAKLLKRAGELDVKVMNANARVRKVEHE</sequence>
<gene>
    <name evidence="4" type="ORF">CXG81DRAFT_13599</name>
</gene>
<evidence type="ECO:0000256" key="3">
    <source>
        <dbReference type="ARBA" id="ARBA00023274"/>
    </source>
</evidence>
<keyword evidence="3" id="KW-0687">Ribonucleoprotein</keyword>
<comment type="similarity">
    <text evidence="1">Belongs to the eukaryotic ribosomal protein eL32 family.</text>
</comment>
<dbReference type="InterPro" id="IPR036351">
    <property type="entry name" value="Ribosomal_eL32_sf"/>
</dbReference>
<dbReference type="PANTHER" id="PTHR23413:SF1">
    <property type="entry name" value="RIBOSOMAL PROTEIN L32"/>
    <property type="match status" value="1"/>
</dbReference>
<dbReference type="OrthoDB" id="268693at2759"/>
<evidence type="ECO:0000313" key="5">
    <source>
        <dbReference type="Proteomes" id="UP000274922"/>
    </source>
</evidence>
<dbReference type="GO" id="GO:0003735">
    <property type="term" value="F:structural constituent of ribosome"/>
    <property type="evidence" value="ECO:0007669"/>
    <property type="project" value="InterPro"/>
</dbReference>
<keyword evidence="5" id="KW-1185">Reference proteome</keyword>
<protein>
    <recommendedName>
        <fullName evidence="6">Ribosomal protein L32e</fullName>
    </recommendedName>
</protein>
<dbReference type="Proteomes" id="UP000274922">
    <property type="component" value="Unassembled WGS sequence"/>
</dbReference>
<name>A0A4P9X4X7_9FUNG</name>
<dbReference type="EMBL" id="ML014234">
    <property type="protein sequence ID" value="RKP00125.1"/>
    <property type="molecule type" value="Genomic_DNA"/>
</dbReference>
<organism evidence="4 5">
    <name type="scientific">Caulochytrium protostelioides</name>
    <dbReference type="NCBI Taxonomy" id="1555241"/>
    <lineage>
        <taxon>Eukaryota</taxon>
        <taxon>Fungi</taxon>
        <taxon>Fungi incertae sedis</taxon>
        <taxon>Chytridiomycota</taxon>
        <taxon>Chytridiomycota incertae sedis</taxon>
        <taxon>Chytridiomycetes</taxon>
        <taxon>Caulochytriales</taxon>
        <taxon>Caulochytriaceae</taxon>
        <taxon>Caulochytrium</taxon>
    </lineage>
</organism>
<evidence type="ECO:0000256" key="1">
    <source>
        <dbReference type="ARBA" id="ARBA00008431"/>
    </source>
</evidence>
<dbReference type="AlphaFoldDB" id="A0A4P9X4X7"/>
<evidence type="ECO:0000313" key="4">
    <source>
        <dbReference type="EMBL" id="RKP00125.1"/>
    </source>
</evidence>
<dbReference type="SMART" id="SM01393">
    <property type="entry name" value="Ribosomal_L32e"/>
    <property type="match status" value="1"/>
</dbReference>
<evidence type="ECO:0008006" key="6">
    <source>
        <dbReference type="Google" id="ProtNLM"/>
    </source>
</evidence>
<dbReference type="STRING" id="1555241.A0A4P9X4X7"/>
<dbReference type="InterPro" id="IPR001515">
    <property type="entry name" value="Ribosomal_eL32"/>
</dbReference>
<dbReference type="Pfam" id="PF01655">
    <property type="entry name" value="Ribosomal_L32e"/>
    <property type="match status" value="1"/>
</dbReference>
<dbReference type="PANTHER" id="PTHR23413">
    <property type="entry name" value="60S RIBOSOMAL PROTEIN L32 AND DNA-DIRECTED RNA POLYMERASE II, SUBUNIT N"/>
    <property type="match status" value="1"/>
</dbReference>